<evidence type="ECO:0000313" key="6">
    <source>
        <dbReference type="Proteomes" id="UP000887564"/>
    </source>
</evidence>
<evidence type="ECO:0000313" key="7">
    <source>
        <dbReference type="WBParaSite" id="PEQ_0000268401-mRNA-1"/>
    </source>
</evidence>
<dbReference type="InterPro" id="IPR039143">
    <property type="entry name" value="GNPNAT1-like"/>
</dbReference>
<dbReference type="Proteomes" id="UP000887564">
    <property type="component" value="Unplaced"/>
</dbReference>
<dbReference type="WBParaSite" id="PEQ_0000268401-mRNA-1">
    <property type="protein sequence ID" value="PEQ_0000268401-mRNA-1"/>
    <property type="gene ID" value="PEQ_0000268401"/>
</dbReference>
<dbReference type="InterPro" id="IPR000182">
    <property type="entry name" value="GNAT_dom"/>
</dbReference>
<dbReference type="AlphaFoldDB" id="A0A914R7R5"/>
<comment type="catalytic activity">
    <reaction evidence="3 4">
        <text>D-glucosamine 6-phosphate + acetyl-CoA = N-acetyl-D-glucosamine 6-phosphate + CoA + H(+)</text>
        <dbReference type="Rhea" id="RHEA:10292"/>
        <dbReference type="ChEBI" id="CHEBI:15378"/>
        <dbReference type="ChEBI" id="CHEBI:57287"/>
        <dbReference type="ChEBI" id="CHEBI:57288"/>
        <dbReference type="ChEBI" id="CHEBI:57513"/>
        <dbReference type="ChEBI" id="CHEBI:58725"/>
        <dbReference type="EC" id="2.3.1.4"/>
    </reaction>
</comment>
<dbReference type="EC" id="2.3.1.4" evidence="4"/>
<comment type="similarity">
    <text evidence="2 4">Belongs to the acetyltransferase family. GNA1 subfamily.</text>
</comment>
<comment type="pathway">
    <text evidence="1 4">Nucleotide-sugar biosynthesis; UDP-N-acetyl-alpha-D-glucosamine biosynthesis; N-acetyl-alpha-D-glucosamine 1-phosphate from alpha-D-glucosamine 6-phosphate (route I): step 1/2.</text>
</comment>
<dbReference type="GO" id="GO:0006048">
    <property type="term" value="P:UDP-N-acetylglucosamine biosynthetic process"/>
    <property type="evidence" value="ECO:0007669"/>
    <property type="project" value="UniProtKB-UniRule"/>
</dbReference>
<dbReference type="PANTHER" id="PTHR13355:SF11">
    <property type="entry name" value="GLUCOSAMINE 6-PHOSPHATE N-ACETYLTRANSFERASE"/>
    <property type="match status" value="1"/>
</dbReference>
<dbReference type="GO" id="GO:0004343">
    <property type="term" value="F:glucosamine 6-phosphate N-acetyltransferase activity"/>
    <property type="evidence" value="ECO:0007669"/>
    <property type="project" value="UniProtKB-UniRule"/>
</dbReference>
<keyword evidence="4" id="KW-0012">Acyltransferase</keyword>
<evidence type="ECO:0000256" key="3">
    <source>
        <dbReference type="ARBA" id="ARBA00048964"/>
    </source>
</evidence>
<dbReference type="Pfam" id="PF00583">
    <property type="entry name" value="Acetyltransf_1"/>
    <property type="match status" value="1"/>
</dbReference>
<evidence type="ECO:0000256" key="2">
    <source>
        <dbReference type="ARBA" id="ARBA00006048"/>
    </source>
</evidence>
<sequence length="112" mass="12762">MLVGSATLVIEWKFIHEAGCRGRTEDVVVDQKMRGKHLGKLLNIYVVELARRIGVYKMSLECKDALISFYGQVGFKEGREVWVCIDREESTDFLGFAFRLDKGTIYSVEPPT</sequence>
<dbReference type="PANTHER" id="PTHR13355">
    <property type="entry name" value="GLUCOSAMINE 6-PHOSPHATE N-ACETYLTRANSFERASE"/>
    <property type="match status" value="1"/>
</dbReference>
<keyword evidence="6" id="KW-1185">Reference proteome</keyword>
<protein>
    <recommendedName>
        <fullName evidence="4">Glucosamine 6-phosphate N-acetyltransferase</fullName>
        <ecNumber evidence="4">2.3.1.4</ecNumber>
    </recommendedName>
</protein>
<dbReference type="SUPFAM" id="SSF55729">
    <property type="entry name" value="Acyl-CoA N-acyltransferases (Nat)"/>
    <property type="match status" value="1"/>
</dbReference>
<feature type="domain" description="N-acetyltransferase" evidence="5">
    <location>
        <begin position="1"/>
        <end position="101"/>
    </location>
</feature>
<dbReference type="Gene3D" id="3.40.630.30">
    <property type="match status" value="1"/>
</dbReference>
<accession>A0A914R7R5</accession>
<dbReference type="PROSITE" id="PS51186">
    <property type="entry name" value="GNAT"/>
    <property type="match status" value="1"/>
</dbReference>
<evidence type="ECO:0000256" key="4">
    <source>
        <dbReference type="RuleBase" id="RU365086"/>
    </source>
</evidence>
<name>A0A914R7R5_PAREQ</name>
<proteinExistence type="inferred from homology"/>
<organism evidence="6 7">
    <name type="scientific">Parascaris equorum</name>
    <name type="common">Equine roundworm</name>
    <dbReference type="NCBI Taxonomy" id="6256"/>
    <lineage>
        <taxon>Eukaryota</taxon>
        <taxon>Metazoa</taxon>
        <taxon>Ecdysozoa</taxon>
        <taxon>Nematoda</taxon>
        <taxon>Chromadorea</taxon>
        <taxon>Rhabditida</taxon>
        <taxon>Spirurina</taxon>
        <taxon>Ascaridomorpha</taxon>
        <taxon>Ascaridoidea</taxon>
        <taxon>Ascarididae</taxon>
        <taxon>Parascaris</taxon>
    </lineage>
</organism>
<dbReference type="InterPro" id="IPR016181">
    <property type="entry name" value="Acyl_CoA_acyltransferase"/>
</dbReference>
<evidence type="ECO:0000259" key="5">
    <source>
        <dbReference type="PROSITE" id="PS51186"/>
    </source>
</evidence>
<reference evidence="7" key="1">
    <citation type="submission" date="2022-11" db="UniProtKB">
        <authorList>
            <consortium name="WormBaseParasite"/>
        </authorList>
    </citation>
    <scope>IDENTIFICATION</scope>
</reference>
<evidence type="ECO:0000256" key="1">
    <source>
        <dbReference type="ARBA" id="ARBA00004832"/>
    </source>
</evidence>
<keyword evidence="4" id="KW-0808">Transferase</keyword>